<evidence type="ECO:0000313" key="3">
    <source>
        <dbReference type="Proteomes" id="UP001190700"/>
    </source>
</evidence>
<gene>
    <name evidence="2" type="ORF">CYMTET_21558</name>
</gene>
<organism evidence="2 3">
    <name type="scientific">Cymbomonas tetramitiformis</name>
    <dbReference type="NCBI Taxonomy" id="36881"/>
    <lineage>
        <taxon>Eukaryota</taxon>
        <taxon>Viridiplantae</taxon>
        <taxon>Chlorophyta</taxon>
        <taxon>Pyramimonadophyceae</taxon>
        <taxon>Pyramimonadales</taxon>
        <taxon>Pyramimonadaceae</taxon>
        <taxon>Cymbomonas</taxon>
    </lineage>
</organism>
<name>A0AAE0G1N0_9CHLO</name>
<dbReference type="EMBL" id="LGRX02010601">
    <property type="protein sequence ID" value="KAK3270022.1"/>
    <property type="molecule type" value="Genomic_DNA"/>
</dbReference>
<feature type="compositionally biased region" description="Polar residues" evidence="1">
    <location>
        <begin position="33"/>
        <end position="45"/>
    </location>
</feature>
<sequence>MRCWEEIVSDSACGARGPAESGAYVAHPPHPTPSHQHLGGSSTVGKQVDTLVSPGTQKPGTPGLVQQVKEMGEEPESYAPLLKYLRIAETAYRQQVGADRISQHSDDDAWEI</sequence>
<evidence type="ECO:0000256" key="1">
    <source>
        <dbReference type="SAM" id="MobiDB-lite"/>
    </source>
</evidence>
<keyword evidence="3" id="KW-1185">Reference proteome</keyword>
<proteinExistence type="predicted"/>
<dbReference type="AlphaFoldDB" id="A0AAE0G1N0"/>
<comment type="caution">
    <text evidence="2">The sequence shown here is derived from an EMBL/GenBank/DDBJ whole genome shotgun (WGS) entry which is preliminary data.</text>
</comment>
<feature type="region of interest" description="Disordered" evidence="1">
    <location>
        <begin position="12"/>
        <end position="62"/>
    </location>
</feature>
<evidence type="ECO:0000313" key="2">
    <source>
        <dbReference type="EMBL" id="KAK3270022.1"/>
    </source>
</evidence>
<reference evidence="2 3" key="1">
    <citation type="journal article" date="2015" name="Genome Biol. Evol.">
        <title>Comparative Genomics of a Bacterivorous Green Alga Reveals Evolutionary Causalities and Consequences of Phago-Mixotrophic Mode of Nutrition.</title>
        <authorList>
            <person name="Burns J.A."/>
            <person name="Paasch A."/>
            <person name="Narechania A."/>
            <person name="Kim E."/>
        </authorList>
    </citation>
    <scope>NUCLEOTIDE SEQUENCE [LARGE SCALE GENOMIC DNA]</scope>
    <source>
        <strain evidence="2 3">PLY_AMNH</strain>
    </source>
</reference>
<dbReference type="Proteomes" id="UP001190700">
    <property type="component" value="Unassembled WGS sequence"/>
</dbReference>
<protein>
    <submittedName>
        <fullName evidence="2">Uncharacterized protein</fullName>
    </submittedName>
</protein>
<accession>A0AAE0G1N0</accession>